<feature type="region of interest" description="Disordered" evidence="1">
    <location>
        <begin position="39"/>
        <end position="60"/>
    </location>
</feature>
<dbReference type="OrthoDB" id="10347133at2759"/>
<evidence type="ECO:0008006" key="5">
    <source>
        <dbReference type="Google" id="ProtNLM"/>
    </source>
</evidence>
<name>A0A2P5EUN0_TREOI</name>
<dbReference type="AlphaFoldDB" id="A0A2P5EUN0"/>
<evidence type="ECO:0000256" key="2">
    <source>
        <dbReference type="SAM" id="Phobius"/>
    </source>
</evidence>
<dbReference type="EMBL" id="JXTC01000097">
    <property type="protein sequence ID" value="PON89225.1"/>
    <property type="molecule type" value="Genomic_DNA"/>
</dbReference>
<reference evidence="4" key="1">
    <citation type="submission" date="2016-06" db="EMBL/GenBank/DDBJ databases">
        <title>Parallel loss of symbiosis genes in relatives of nitrogen-fixing non-legume Parasponia.</title>
        <authorList>
            <person name="Van Velzen R."/>
            <person name="Holmer R."/>
            <person name="Bu F."/>
            <person name="Rutten L."/>
            <person name="Van Zeijl A."/>
            <person name="Liu W."/>
            <person name="Santuari L."/>
            <person name="Cao Q."/>
            <person name="Sharma T."/>
            <person name="Shen D."/>
            <person name="Roswanjaya Y."/>
            <person name="Wardhani T."/>
            <person name="Kalhor M.S."/>
            <person name="Jansen J."/>
            <person name="Van den Hoogen J."/>
            <person name="Gungor B."/>
            <person name="Hartog M."/>
            <person name="Hontelez J."/>
            <person name="Verver J."/>
            <person name="Yang W.-C."/>
            <person name="Schijlen E."/>
            <person name="Repin R."/>
            <person name="Schilthuizen M."/>
            <person name="Schranz E."/>
            <person name="Heidstra R."/>
            <person name="Miyata K."/>
            <person name="Fedorova E."/>
            <person name="Kohlen W."/>
            <person name="Bisseling T."/>
            <person name="Smit S."/>
            <person name="Geurts R."/>
        </authorList>
    </citation>
    <scope>NUCLEOTIDE SEQUENCE [LARGE SCALE GENOMIC DNA]</scope>
    <source>
        <strain evidence="4">cv. RG33-2</strain>
    </source>
</reference>
<evidence type="ECO:0000313" key="4">
    <source>
        <dbReference type="Proteomes" id="UP000237000"/>
    </source>
</evidence>
<protein>
    <recommendedName>
        <fullName evidence="5">Transmembrane protein</fullName>
    </recommendedName>
</protein>
<organism evidence="3 4">
    <name type="scientific">Trema orientale</name>
    <name type="common">Charcoal tree</name>
    <name type="synonym">Celtis orientalis</name>
    <dbReference type="NCBI Taxonomy" id="63057"/>
    <lineage>
        <taxon>Eukaryota</taxon>
        <taxon>Viridiplantae</taxon>
        <taxon>Streptophyta</taxon>
        <taxon>Embryophyta</taxon>
        <taxon>Tracheophyta</taxon>
        <taxon>Spermatophyta</taxon>
        <taxon>Magnoliopsida</taxon>
        <taxon>eudicotyledons</taxon>
        <taxon>Gunneridae</taxon>
        <taxon>Pentapetalae</taxon>
        <taxon>rosids</taxon>
        <taxon>fabids</taxon>
        <taxon>Rosales</taxon>
        <taxon>Cannabaceae</taxon>
        <taxon>Trema</taxon>
    </lineage>
</organism>
<sequence length="158" mass="17619">MNSGCLASTFRNVSFRLLALNGVVPYIISYVRIPRAHQSTANSWPSPRTTSGDTYSSVPTNELDRSPLEKLVFLRLTGLTRADFAFFKPPPPPPPPLLLLLLLAAESACVAVVVIQRVRLRRCLRRFSGRRADSLSEITVTTVRGLRLRERSKSVRVT</sequence>
<proteinExistence type="predicted"/>
<keyword evidence="2" id="KW-1133">Transmembrane helix</keyword>
<accession>A0A2P5EUN0</accession>
<gene>
    <name evidence="3" type="ORF">TorRG33x02_150880</name>
</gene>
<dbReference type="InParanoid" id="A0A2P5EUN0"/>
<keyword evidence="2" id="KW-0812">Transmembrane</keyword>
<evidence type="ECO:0000313" key="3">
    <source>
        <dbReference type="EMBL" id="PON89225.1"/>
    </source>
</evidence>
<comment type="caution">
    <text evidence="3">The sequence shown here is derived from an EMBL/GenBank/DDBJ whole genome shotgun (WGS) entry which is preliminary data.</text>
</comment>
<keyword evidence="2" id="KW-0472">Membrane</keyword>
<dbReference type="Proteomes" id="UP000237000">
    <property type="component" value="Unassembled WGS sequence"/>
</dbReference>
<feature type="transmembrane region" description="Helical" evidence="2">
    <location>
        <begin position="97"/>
        <end position="115"/>
    </location>
</feature>
<evidence type="ECO:0000256" key="1">
    <source>
        <dbReference type="SAM" id="MobiDB-lite"/>
    </source>
</evidence>
<keyword evidence="4" id="KW-1185">Reference proteome</keyword>